<accession>A0ABM9N6A6</accession>
<gene>
    <name evidence="1" type="ORF">R54876_GBNLAHCA_01332</name>
</gene>
<dbReference type="Proteomes" id="UP001314241">
    <property type="component" value="Unassembled WGS sequence"/>
</dbReference>
<keyword evidence="2" id="KW-1185">Reference proteome</keyword>
<dbReference type="RefSeq" id="WP_349642303.1">
    <property type="nucleotide sequence ID" value="NZ_CAWVOH010000003.1"/>
</dbReference>
<organism evidence="1 2">
    <name type="scientific">Eupransor demetentiae</name>
    <dbReference type="NCBI Taxonomy" id="3109584"/>
    <lineage>
        <taxon>Bacteria</taxon>
        <taxon>Bacillati</taxon>
        <taxon>Bacillota</taxon>
        <taxon>Bacilli</taxon>
        <taxon>Lactobacillales</taxon>
        <taxon>Lactobacillaceae</taxon>
        <taxon>Eupransor</taxon>
    </lineage>
</organism>
<name>A0ABM9N6A6_9LACO</name>
<evidence type="ECO:0000313" key="2">
    <source>
        <dbReference type="Proteomes" id="UP001314241"/>
    </source>
</evidence>
<reference evidence="1 2" key="1">
    <citation type="submission" date="2024-01" db="EMBL/GenBank/DDBJ databases">
        <authorList>
            <person name="Botero Cardona J."/>
        </authorList>
    </citation>
    <scope>NUCLEOTIDE SEQUENCE [LARGE SCALE GENOMIC DNA]</scope>
    <source>
        <strain evidence="1 2">LMG 33000</strain>
    </source>
</reference>
<proteinExistence type="predicted"/>
<protein>
    <submittedName>
        <fullName evidence="1">Uncharacterized protein</fullName>
    </submittedName>
</protein>
<sequence length="128" mass="14920">MKNIIPERYYQRSAAETVLLNAMHEIDIFIADDDFLPVSMTLDLWIMGFEDPRILEKLISACELVLSKSSDPYQLTAEDFFTEFQTVSDQFSTLEDDKFLVKNILVWLGLHRIPILYPIGKEFEARIK</sequence>
<evidence type="ECO:0000313" key="1">
    <source>
        <dbReference type="EMBL" id="CAK8054755.1"/>
    </source>
</evidence>
<comment type="caution">
    <text evidence="1">The sequence shown here is derived from an EMBL/GenBank/DDBJ whole genome shotgun (WGS) entry which is preliminary data.</text>
</comment>
<dbReference type="EMBL" id="CAWVOH010000003">
    <property type="protein sequence ID" value="CAK8054755.1"/>
    <property type="molecule type" value="Genomic_DNA"/>
</dbReference>